<evidence type="ECO:0000256" key="1">
    <source>
        <dbReference type="ARBA" id="ARBA00005836"/>
    </source>
</evidence>
<dbReference type="Proteomes" id="UP000028945">
    <property type="component" value="Chromosome"/>
</dbReference>
<dbReference type="PIRSF" id="PIRSF004919">
    <property type="entry name" value="TldD"/>
    <property type="match status" value="1"/>
</dbReference>
<dbReference type="InterPro" id="IPR045570">
    <property type="entry name" value="Metalloprtase-TldD/E_cen_dom"/>
</dbReference>
<name>A0A077DDH8_9BURK</name>
<dbReference type="Pfam" id="PF19290">
    <property type="entry name" value="PmbA_TldD_2nd"/>
    <property type="match status" value="1"/>
</dbReference>
<dbReference type="Pfam" id="PF01523">
    <property type="entry name" value="PmbA_TldD_1st"/>
    <property type="match status" value="1"/>
</dbReference>
<evidence type="ECO:0000256" key="2">
    <source>
        <dbReference type="ARBA" id="ARBA00022670"/>
    </source>
</evidence>
<keyword evidence="4" id="KW-0482">Metalloprotease</keyword>
<dbReference type="PANTHER" id="PTHR30624">
    <property type="entry name" value="UNCHARACTERIZED PROTEIN TLDD AND PMBA"/>
    <property type="match status" value="1"/>
</dbReference>
<dbReference type="InterPro" id="IPR002510">
    <property type="entry name" value="Metalloprtase-TldD/E_N"/>
</dbReference>
<dbReference type="InterPro" id="IPR035068">
    <property type="entry name" value="TldD/PmbA_N"/>
</dbReference>
<dbReference type="Pfam" id="PF19289">
    <property type="entry name" value="PmbA_TldD_3rd"/>
    <property type="match status" value="1"/>
</dbReference>
<feature type="domain" description="Metalloprotease TldD/E central" evidence="7">
    <location>
        <begin position="129"/>
        <end position="228"/>
    </location>
</feature>
<organism evidence="8 9">
    <name type="scientific">Basilea psittacipulmonis DSM 24701</name>
    <dbReference type="NCBI Taxonomy" id="1072685"/>
    <lineage>
        <taxon>Bacteria</taxon>
        <taxon>Pseudomonadati</taxon>
        <taxon>Pseudomonadota</taxon>
        <taxon>Betaproteobacteria</taxon>
        <taxon>Burkholderiales</taxon>
        <taxon>Alcaligenaceae</taxon>
        <taxon>Basilea</taxon>
    </lineage>
</organism>
<dbReference type="GO" id="GO:0008237">
    <property type="term" value="F:metallopeptidase activity"/>
    <property type="evidence" value="ECO:0007669"/>
    <property type="project" value="UniProtKB-KW"/>
</dbReference>
<dbReference type="GO" id="GO:0005829">
    <property type="term" value="C:cytosol"/>
    <property type="evidence" value="ECO:0007669"/>
    <property type="project" value="TreeGrafter"/>
</dbReference>
<sequence>MNSAISIAKEKLLDPWGLSETDLKQVLDEIMSGHADFADLYFQYACSQVWSLDEGQVKSGGFSISQGVGVRAVSGEKTAYAYSDILSKDSLMQAGKTVKSIAQAQTDSTYPAVNVSTQAIKKYYECVNPLPSWETSRKIQLLESLDTKCRLKSPHVIRVNASLSMDYEVIYIACSDGRRLADIRPLVHLSLSVLMQKGDKKVVARTGGGARRDLDFYTDALIDTYIQEVIDEGHHNLEADEAPAGEMEVVLGNGWPGILLHEAVGHGLEGDFNRKGSSAFSGRIGERVASPGVTVIDDATIQDRRGSLNVDDEGTSTQRTVLIEDGILKGYMQDRLNARLMGSVSTGNCRREDYSYVPMPRMTNTFMMAGHYEPDEMIASVKKGIYAKNFSGGQVNITNGNFTFSASRAYLIENGKITRPIKGATLIGTGADTMNEIGMIGHDLALDPGMGMCGKQGQSVPVGVGMPTIKLNRITVGGTA</sequence>
<protein>
    <submittedName>
        <fullName evidence="8">Protease TldD</fullName>
    </submittedName>
</protein>
<accession>A0A077DDH8</accession>
<dbReference type="InterPro" id="IPR051463">
    <property type="entry name" value="Peptidase_U62_metallo"/>
</dbReference>
<dbReference type="STRING" id="1072685.IX83_04555"/>
<comment type="similarity">
    <text evidence="1">Belongs to the peptidase U62 family.</text>
</comment>
<proteinExistence type="inferred from homology"/>
<evidence type="ECO:0000259" key="6">
    <source>
        <dbReference type="Pfam" id="PF19289"/>
    </source>
</evidence>
<dbReference type="EMBL" id="CP009238">
    <property type="protein sequence ID" value="AIL32674.1"/>
    <property type="molecule type" value="Genomic_DNA"/>
</dbReference>
<dbReference type="SUPFAM" id="SSF111283">
    <property type="entry name" value="Putative modulator of DNA gyrase, PmbA/TldD"/>
    <property type="match status" value="1"/>
</dbReference>
<evidence type="ECO:0000259" key="5">
    <source>
        <dbReference type="Pfam" id="PF01523"/>
    </source>
</evidence>
<dbReference type="KEGG" id="bpsi:IX83_04555"/>
<dbReference type="PANTHER" id="PTHR30624:SF4">
    <property type="entry name" value="METALLOPROTEASE TLDD"/>
    <property type="match status" value="1"/>
</dbReference>
<dbReference type="RefSeq" id="WP_038499654.1">
    <property type="nucleotide sequence ID" value="NZ_AFWK01000111.1"/>
</dbReference>
<feature type="domain" description="Metalloprotease TldD/E N-terminal" evidence="5">
    <location>
        <begin position="38"/>
        <end position="102"/>
    </location>
</feature>
<keyword evidence="3" id="KW-0378">Hydrolase</keyword>
<dbReference type="InterPro" id="IPR045569">
    <property type="entry name" value="Metalloprtase-TldD/E_C"/>
</dbReference>
<dbReference type="NCBIfam" id="NF008006">
    <property type="entry name" value="PRK10735.1"/>
    <property type="match status" value="1"/>
</dbReference>
<dbReference type="InterPro" id="IPR036059">
    <property type="entry name" value="TldD/PmbA_sf"/>
</dbReference>
<evidence type="ECO:0000313" key="8">
    <source>
        <dbReference type="EMBL" id="AIL32674.1"/>
    </source>
</evidence>
<dbReference type="InterPro" id="IPR025502">
    <property type="entry name" value="TldD"/>
</dbReference>
<evidence type="ECO:0000313" key="9">
    <source>
        <dbReference type="Proteomes" id="UP000028945"/>
    </source>
</evidence>
<evidence type="ECO:0000256" key="4">
    <source>
        <dbReference type="ARBA" id="ARBA00023049"/>
    </source>
</evidence>
<dbReference type="OrthoDB" id="9803213at2"/>
<keyword evidence="2 8" id="KW-0645">Protease</keyword>
<feature type="domain" description="Metalloprotease TldD/E C-terminal" evidence="6">
    <location>
        <begin position="245"/>
        <end position="478"/>
    </location>
</feature>
<dbReference type="GO" id="GO:0006508">
    <property type="term" value="P:proteolysis"/>
    <property type="evidence" value="ECO:0007669"/>
    <property type="project" value="UniProtKB-KW"/>
</dbReference>
<keyword evidence="9" id="KW-1185">Reference proteome</keyword>
<evidence type="ECO:0000259" key="7">
    <source>
        <dbReference type="Pfam" id="PF19290"/>
    </source>
</evidence>
<dbReference type="HOGENOM" id="CLU_026425_1_0_4"/>
<dbReference type="AlphaFoldDB" id="A0A077DDH8"/>
<reference evidence="8 9" key="1">
    <citation type="journal article" date="2014" name="BMC Genomics">
        <title>A genomic perspective on a new bacterial genus and species from the Alcaligenaceae family, Basilea psittacipulmonis.</title>
        <authorList>
            <person name="Whiteson K.L."/>
            <person name="Hernandez D."/>
            <person name="Lazarevic V."/>
            <person name="Gaia N."/>
            <person name="Farinelli L."/>
            <person name="Francois P."/>
            <person name="Pilo P."/>
            <person name="Frey J."/>
            <person name="Schrenzel J."/>
        </authorList>
    </citation>
    <scope>NUCLEOTIDE SEQUENCE [LARGE SCALE GENOMIC DNA]</scope>
    <source>
        <strain evidence="8 9">DSM 24701</strain>
    </source>
</reference>
<evidence type="ECO:0000256" key="3">
    <source>
        <dbReference type="ARBA" id="ARBA00022801"/>
    </source>
</evidence>
<dbReference type="Gene3D" id="3.30.2290.10">
    <property type="entry name" value="PmbA/TldD superfamily"/>
    <property type="match status" value="1"/>
</dbReference>
<dbReference type="eggNOG" id="COG0312">
    <property type="taxonomic scope" value="Bacteria"/>
</dbReference>
<gene>
    <name evidence="8" type="primary">tldD</name>
    <name evidence="8" type="ORF">IX83_04555</name>
</gene>